<proteinExistence type="predicted"/>
<sequence length="68" mass="7240">MTEGKLPSKKRIILNSFLGGVAWGVGTVIGATLIVTLIIWLLGAIGWIPVIGDLASEIIRTIEKSPLK</sequence>
<dbReference type="InterPro" id="IPR043723">
    <property type="entry name" value="DUF5665"/>
</dbReference>
<dbReference type="Proteomes" id="UP000034235">
    <property type="component" value="Unassembled WGS sequence"/>
</dbReference>
<accession>A0A0G0LV74</accession>
<gene>
    <name evidence="1" type="ORF">US86_C0012G0009</name>
</gene>
<dbReference type="EMBL" id="LBUP01000012">
    <property type="protein sequence ID" value="KKQ65294.1"/>
    <property type="molecule type" value="Genomic_DNA"/>
</dbReference>
<evidence type="ECO:0000313" key="1">
    <source>
        <dbReference type="EMBL" id="KKQ65294.1"/>
    </source>
</evidence>
<dbReference type="Pfam" id="PF18910">
    <property type="entry name" value="DUF5665"/>
    <property type="match status" value="1"/>
</dbReference>
<name>A0A0G0LV74_9BACT</name>
<organism evidence="1 2">
    <name type="scientific">Candidatus Daviesbacteria bacterium GW2011_GWA2_38_24</name>
    <dbReference type="NCBI Taxonomy" id="1618422"/>
    <lineage>
        <taxon>Bacteria</taxon>
        <taxon>Candidatus Daviesiibacteriota</taxon>
    </lineage>
</organism>
<dbReference type="AlphaFoldDB" id="A0A0G0LV74"/>
<reference evidence="1 2" key="1">
    <citation type="journal article" date="2015" name="Nature">
        <title>rRNA introns, odd ribosomes, and small enigmatic genomes across a large radiation of phyla.</title>
        <authorList>
            <person name="Brown C.T."/>
            <person name="Hug L.A."/>
            <person name="Thomas B.C."/>
            <person name="Sharon I."/>
            <person name="Castelle C.J."/>
            <person name="Singh A."/>
            <person name="Wilkins M.J."/>
            <person name="Williams K.H."/>
            <person name="Banfield J.F."/>
        </authorList>
    </citation>
    <scope>NUCLEOTIDE SEQUENCE [LARGE SCALE GENOMIC DNA]</scope>
</reference>
<comment type="caution">
    <text evidence="1">The sequence shown here is derived from an EMBL/GenBank/DDBJ whole genome shotgun (WGS) entry which is preliminary data.</text>
</comment>
<evidence type="ECO:0000313" key="2">
    <source>
        <dbReference type="Proteomes" id="UP000034235"/>
    </source>
</evidence>
<protein>
    <submittedName>
        <fullName evidence="1">Uncharacterized protein</fullName>
    </submittedName>
</protein>